<evidence type="ECO:0000313" key="1">
    <source>
        <dbReference type="EMBL" id="MCU6791939.1"/>
    </source>
</evidence>
<protein>
    <submittedName>
        <fullName evidence="1">Uncharacterized protein</fullName>
    </submittedName>
</protein>
<proteinExistence type="predicted"/>
<reference evidence="1 2" key="1">
    <citation type="submission" date="2022-09" db="EMBL/GenBank/DDBJ databases">
        <authorList>
            <person name="Han X.L."/>
            <person name="Wang Q."/>
            <person name="Lu T."/>
        </authorList>
    </citation>
    <scope>NUCLEOTIDE SEQUENCE [LARGE SCALE GENOMIC DNA]</scope>
    <source>
        <strain evidence="1 2">WQ 127069</strain>
    </source>
</reference>
<evidence type="ECO:0000313" key="2">
    <source>
        <dbReference type="Proteomes" id="UP001652445"/>
    </source>
</evidence>
<keyword evidence="2" id="KW-1185">Reference proteome</keyword>
<dbReference type="RefSeq" id="WP_262683352.1">
    <property type="nucleotide sequence ID" value="NZ_JAOQIO010000016.1"/>
</dbReference>
<sequence>MNRIISDGEIFDMIPMEKTGLHGSTGPREASEYRPFLTEVQQLAAAAEEEAGETLRTAIYIAGL</sequence>
<dbReference type="Proteomes" id="UP001652445">
    <property type="component" value="Unassembled WGS sequence"/>
</dbReference>
<name>A0ABT2UBC7_9BACL</name>
<accession>A0ABT2UBC7</accession>
<gene>
    <name evidence="1" type="ORF">OB236_07350</name>
</gene>
<organism evidence="1 2">
    <name type="scientific">Paenibacillus baimaensis</name>
    <dbReference type="NCBI Taxonomy" id="2982185"/>
    <lineage>
        <taxon>Bacteria</taxon>
        <taxon>Bacillati</taxon>
        <taxon>Bacillota</taxon>
        <taxon>Bacilli</taxon>
        <taxon>Bacillales</taxon>
        <taxon>Paenibacillaceae</taxon>
        <taxon>Paenibacillus</taxon>
    </lineage>
</organism>
<comment type="caution">
    <text evidence="1">The sequence shown here is derived from an EMBL/GenBank/DDBJ whole genome shotgun (WGS) entry which is preliminary data.</text>
</comment>
<dbReference type="EMBL" id="JAOQIO010000016">
    <property type="protein sequence ID" value="MCU6791939.1"/>
    <property type="molecule type" value="Genomic_DNA"/>
</dbReference>